<sequence length="365" mass="41736">MTLSNIDMTRVGDLVAQAPLKARFINTLTHPVPLRAFLEFCALPSELALESLLFVLDVERFRHVQPSMARLLANYIYLSYVAPSAPLRINVSSQMRERIPWPFLPGWEYNPWVFDEILASVGFTLKKHTLLRFERSPVGLVSLMSSPEFDSDDYIMPLQYNLDYDPMVAVAEHFEPDIDVVIWVNDLEFDTSGSHLVTNMSQLTLSFREQLLERITAQFVDERRAVTLCSGYFRLLSQLQPLQKQRKIRKTKKIRNFFGDNPHEALLRQQLMAVVPPSSHMPAARAAAELVARKKNRELKIQNSRLHHHHNHRRLSSDVSDLAGAQDLLGIDSDSEVEKEYMQGWAAQAMQRPPTAEHTPVHGTS</sequence>
<feature type="non-terminal residue" evidence="1">
    <location>
        <position position="365"/>
    </location>
</feature>
<name>A0ACC1J114_9FUNG</name>
<organism evidence="1 2">
    <name type="scientific">Linderina macrospora</name>
    <dbReference type="NCBI Taxonomy" id="4868"/>
    <lineage>
        <taxon>Eukaryota</taxon>
        <taxon>Fungi</taxon>
        <taxon>Fungi incertae sedis</taxon>
        <taxon>Zoopagomycota</taxon>
        <taxon>Kickxellomycotina</taxon>
        <taxon>Kickxellomycetes</taxon>
        <taxon>Kickxellales</taxon>
        <taxon>Kickxellaceae</taxon>
        <taxon>Linderina</taxon>
    </lineage>
</organism>
<dbReference type="EMBL" id="JANBPW010005118">
    <property type="protein sequence ID" value="KAJ1933323.1"/>
    <property type="molecule type" value="Genomic_DNA"/>
</dbReference>
<proteinExistence type="predicted"/>
<keyword evidence="2" id="KW-1185">Reference proteome</keyword>
<accession>A0ACC1J114</accession>
<comment type="caution">
    <text evidence="1">The sequence shown here is derived from an EMBL/GenBank/DDBJ whole genome shotgun (WGS) entry which is preliminary data.</text>
</comment>
<gene>
    <name evidence="1" type="ORF">FBU59_006065</name>
</gene>
<protein>
    <submittedName>
        <fullName evidence="1">Uncharacterized protein</fullName>
    </submittedName>
</protein>
<dbReference type="Proteomes" id="UP001150603">
    <property type="component" value="Unassembled WGS sequence"/>
</dbReference>
<reference evidence="1" key="1">
    <citation type="submission" date="2022-07" db="EMBL/GenBank/DDBJ databases">
        <title>Phylogenomic reconstructions and comparative analyses of Kickxellomycotina fungi.</title>
        <authorList>
            <person name="Reynolds N.K."/>
            <person name="Stajich J.E."/>
            <person name="Barry K."/>
            <person name="Grigoriev I.V."/>
            <person name="Crous P."/>
            <person name="Smith M.E."/>
        </authorList>
    </citation>
    <scope>NUCLEOTIDE SEQUENCE</scope>
    <source>
        <strain evidence="1">NRRL 5244</strain>
    </source>
</reference>
<evidence type="ECO:0000313" key="2">
    <source>
        <dbReference type="Proteomes" id="UP001150603"/>
    </source>
</evidence>
<evidence type="ECO:0000313" key="1">
    <source>
        <dbReference type="EMBL" id="KAJ1933323.1"/>
    </source>
</evidence>